<keyword evidence="4" id="KW-0572">Peptidoglycan-anchor</keyword>
<dbReference type="PROSITE" id="PS50847">
    <property type="entry name" value="GRAM_POS_ANCHORING"/>
    <property type="match status" value="1"/>
</dbReference>
<keyword evidence="3 6" id="KW-0732">Signal</keyword>
<dbReference type="NCBIfam" id="TIGR02331">
    <property type="entry name" value="rib_alpha"/>
    <property type="match status" value="1"/>
</dbReference>
<feature type="compositionally biased region" description="Polar residues" evidence="5">
    <location>
        <begin position="89"/>
        <end position="112"/>
    </location>
</feature>
<feature type="compositionally biased region" description="Pro residues" evidence="5">
    <location>
        <begin position="2705"/>
        <end position="2741"/>
    </location>
</feature>
<organism evidence="8 9">
    <name type="scientific">Streptococcus cristatus ATCC 51100</name>
    <dbReference type="NCBI Taxonomy" id="889201"/>
    <lineage>
        <taxon>Bacteria</taxon>
        <taxon>Bacillati</taxon>
        <taxon>Bacillota</taxon>
        <taxon>Bacilli</taxon>
        <taxon>Lactobacillales</taxon>
        <taxon>Streptococcaceae</taxon>
        <taxon>Streptococcus</taxon>
    </lineage>
</organism>
<feature type="signal peptide" evidence="6">
    <location>
        <begin position="1"/>
        <end position="41"/>
    </location>
</feature>
<dbReference type="PANTHER" id="PTHR48148:SF3">
    <property type="entry name" value="KERATINOCYTE PROLINE-RICH PROTEIN"/>
    <property type="match status" value="1"/>
</dbReference>
<proteinExistence type="predicted"/>
<feature type="compositionally biased region" description="Basic and acidic residues" evidence="5">
    <location>
        <begin position="2744"/>
        <end position="2754"/>
    </location>
</feature>
<evidence type="ECO:0000256" key="5">
    <source>
        <dbReference type="SAM" id="MobiDB-lite"/>
    </source>
</evidence>
<dbReference type="Proteomes" id="UP000004274">
    <property type="component" value="Unassembled WGS sequence"/>
</dbReference>
<feature type="compositionally biased region" description="Polar residues" evidence="5">
    <location>
        <begin position="71"/>
        <end position="80"/>
    </location>
</feature>
<dbReference type="InterPro" id="IPR012706">
    <property type="entry name" value="Rib_alpha_Esp_rpt"/>
</dbReference>
<feature type="domain" description="Gram-positive cocci surface proteins LPxTG" evidence="7">
    <location>
        <begin position="2789"/>
        <end position="2826"/>
    </location>
</feature>
<dbReference type="EMBL" id="AFUE01000006">
    <property type="protein sequence ID" value="EGU68194.1"/>
    <property type="molecule type" value="Genomic_DNA"/>
</dbReference>
<evidence type="ECO:0000256" key="3">
    <source>
        <dbReference type="ARBA" id="ARBA00022729"/>
    </source>
</evidence>
<evidence type="ECO:0000256" key="6">
    <source>
        <dbReference type="SAM" id="SignalP"/>
    </source>
</evidence>
<feature type="region of interest" description="Disordered" evidence="5">
    <location>
        <begin position="54"/>
        <end position="152"/>
    </location>
</feature>
<feature type="chain" id="PRO_5043685487" evidence="6">
    <location>
        <begin position="42"/>
        <end position="2826"/>
    </location>
</feature>
<dbReference type="PANTHER" id="PTHR48148">
    <property type="entry name" value="KERATINOCYTE PROLINE-RICH PROTEIN"/>
    <property type="match status" value="1"/>
</dbReference>
<evidence type="ECO:0000256" key="4">
    <source>
        <dbReference type="ARBA" id="ARBA00023088"/>
    </source>
</evidence>
<keyword evidence="2" id="KW-0964">Secreted</keyword>
<evidence type="ECO:0000313" key="8">
    <source>
        <dbReference type="EMBL" id="EGU68194.1"/>
    </source>
</evidence>
<dbReference type="Pfam" id="PF08428">
    <property type="entry name" value="Rib"/>
    <property type="match status" value="1"/>
</dbReference>
<dbReference type="InterPro" id="IPR041030">
    <property type="entry name" value="SHIRT"/>
</dbReference>
<dbReference type="RefSeq" id="WP_005592256.1">
    <property type="nucleotide sequence ID" value="NZ_AFUE01000006.1"/>
</dbReference>
<accession>A0AAV3EFW9</accession>
<dbReference type="NCBIfam" id="TIGR01168">
    <property type="entry name" value="YSIRK_signal"/>
    <property type="match status" value="1"/>
</dbReference>
<evidence type="ECO:0000313" key="9">
    <source>
        <dbReference type="Proteomes" id="UP000004274"/>
    </source>
</evidence>
<sequence length="2826" mass="308171">MFFQDRKIKYSIRKLSVATVSLAIGFLFAPAAIGAGQVAHADELVATAQVENKSENQVSVGTSEPAKIETQETVSVTPSAPVQVESKEAITTTVPVPAQTETQGDNQASLKSATPAETEASQATDSTTFKKAQPATGTSQPAAATAQPASANASLNKSALENYLKNLRSKDFSSKTDDSLEILNGVMTAADGVLQTATKQEEIDKVYRNLVNFVNSGLRDKNPKFIPDQDKTPRSALYEFESATPGKTTPLALNYLKPEDTKIYKKGDKVKAIQPTETTYVEYDGSGRWTFKGYDHDSQVIDKDDVFFTGKWEFTPTPYKATYRAVNGSPGKTPPSYVANWSPEDRRRFAEGEVVKAQEFHYVFYTSEEYPNRKGYWALTGFDAPSKVANNGDVEFVGTWKYFEDVTVSYKPMNQHDFENFYHLPSSPKTSRDEYKLPLPKEIKDLESKLYDYKLSLNQFDKRDEYLPKDILDTVAALLRYDETQNLYKPFYDAENEGNWTFEEDVVDLTFSRELERAATYGEIPKVTIPLEFVFKPVPRKPTYEFVSGTVGKELPAEINNLKPVYMDEWAYADRKKYPKGKDIVQSVRPIQETYEDKDKKGTWHFKGYDFTKKPVSDWEHDGWNLKFTGTWTFEEKKYPENYEYVSKDPSLALPDGLRTFPPISTETYVDGATVQAKKPEKTTYMDFENKGIWKFEGYDKDEKVVNKAGVLFTGSWSFTPHRDKVVSFDFVSDTPGKTIPDDLKAQIPAPITTSPSDYSANVFNEIQYLSSYVDNENDGTWVAQQIPQQKEEVEKPADDEDSTYTVHWKFLPTKRSVYYDFYTDSKDDSGQTIYPPSTLYNLITYEREFVKGEKARVKMPSKTRFEDPDGRGTWVFDDYYEDDNTTISPRVKTVEAGDVIFRGKWILVPTNQSDTIYRVEYKFTNSTPAYPLPNKIRDMLPAGTDFVGRADDYKDASKLDTSTVTVPTGTWTFHGFDADKYGKAIAGTKVKTITGSWSFTPNGIDYEFQSTNPDFVLPDHITKLTPKNPIDYKMGGLFLTEVDAEQPSETTYVDTANKVTWTFAGYDKEKIVVAKGRQTFLGSWVPTPNPEYVFKSSDARVPLPQSILGMLPSDEASYKVGDTIVAKQPAKESVVEEEKDYVWTFKGYDQKNATYNGKRVTFTGIWEATPRPHHVSYTFESETAGVDLPEFIQKKAPKDGSTYFNGTRVFAEEPTTKTHKDDVNDGTWTFAGYDAKSKIVKKADLTFTGKWAFEAKKYQATYRFESETVGQALPAAIAALTPSDSARYVNGASVSAQQPAQATYTDTVNDGTWTFKGYDAASAVVNKDNVEFVGKWAFEANKYQATYRFESATADKALPAAIAALTPSDSATYVNGTSVSAQQPAQATYTDTVNDGTWTFKGYDAASTVVNKADVSFVGKWTFEANKYQATYRFESATAGKQLPAAIAALTPSDSATYVNGASVSAQQPSQTTYADSVNDGTWTFKGYDAASAVVNKENVEFVGKWAFEANKYQATYRFVSETAGKQLPAAITSLTPSDSATYVNGASVSAQQPSQTTYTDTVNDGTWTFKGYDAASAVVNKANVEFVGKWTFEAKKYQATYRFESETAGKQLPAAIAALTPSDSATYVNGASVSAQQPSQTTYTDLVNDGTWTFKGYDATSAVVNKADVEFVGKWAFEAKKYQATYSFESATAGKQLPAAIAALTPSDSARYVNGASVSAQQPSQTTYADSVNDGTWTFKGYDAASAVVNKADVSFVGKWTFEANKYQATYRFESATADKALPAAIAALTPSDSATYVNGASVSAQQPAQATYTDTVNDGTWTFKGYDAASTVVNKADVEFVGKWEFEANKYQATYRFESETVGQALPAAIAALTPSDSARYVNGGSVSAQQPSQTTYTDTVNDGTWTFKGYDAANAVVNKANVEFVGKWAFEAKKYQATYRFESATAGQALPAAIAALTPSDSATYENGASVSAQQPAQATYTDTVNDGTWTFKGYDASSAVVNKANVEFVGKWAFEANKYQATYRFESETAGQALPAAIAALTPSDSARYVNGASVSAQQPSQTTYTDAVNDGTWTFKGYDAASAVVNKADVEFVGKWEFEANKYQAGYRFESATAGKALPAAIAALTPSDSARYVNGASVSAQQPAQATYTDSVNDGTWTFKGYDAASAVVNKADVSFVGKWAFEANKYQATYRFESETAGKALPAAIAALTPSDSATYVNGASVSAQQPTQATYTDTVNDGTWTFKGYDAASAVVNKADVEFVGKWAFEANKYQATYRFESATAGKQLPAAIASLTPSDSATYVNGASVSAQQPAQATYTDTVNDGTWTFKGYDAASAVVNKANVEFVGKWAFEASKYQATYSFESETAGKALPAAIAALTPSDSATYVNGASVSAQQPSQTTYTDTVNDGTWTFKGYDAANAVVNKSNVAFVGKWAFEANKYQATYRFESETAGKALPAAVAALTPSDSATYVNGASVSAQQPSQTTYTDTVNDGTWTFKGYDAASAVVNKANVGFVGKWEFKANPKNAEIYTPQVTEEIIKVGDKPNLIDNVTNLSSLPAGTKVVDITPVGQIDTTKPGTYSGTVRVDYPDGSSTEVPVPVNVLPAPVTETYKVTYRFESATADNNLSAEVLSLLPQSGTYTTSSSAAIAFVPEAPIPVEVAAANGTWKFLGYEKVEEGTSLTFVGKWAFEAKQTPSPQPQPEPAPQPEPEPAPQPQPVPKPQPQPSPVPPVTPEVKPDQETDSADKAQPNQLVKPESKPVSNDKPAVPTPAGDKAKQATLPNTGSTSPVSIVGATTSAILASLGFMILGRKRKDDEA</sequence>
<dbReference type="InterPro" id="IPR059115">
    <property type="entry name" value="Rib"/>
</dbReference>
<evidence type="ECO:0000256" key="2">
    <source>
        <dbReference type="ARBA" id="ARBA00022525"/>
    </source>
</evidence>
<feature type="compositionally biased region" description="Polar residues" evidence="5">
    <location>
        <begin position="2788"/>
        <end position="2799"/>
    </location>
</feature>
<dbReference type="InterPro" id="IPR019931">
    <property type="entry name" value="LPXTG_anchor"/>
</dbReference>
<feature type="region of interest" description="Disordered" evidence="5">
    <location>
        <begin position="2701"/>
        <end position="2799"/>
    </location>
</feature>
<gene>
    <name evidence="8" type="ORF">HMPREF9960_1931</name>
</gene>
<keyword evidence="1" id="KW-0134">Cell wall</keyword>
<dbReference type="NCBIfam" id="TIGR01167">
    <property type="entry name" value="LPXTG_anchor"/>
    <property type="match status" value="1"/>
</dbReference>
<dbReference type="Pfam" id="PF18655">
    <property type="entry name" value="SHIRT"/>
    <property type="match status" value="24"/>
</dbReference>
<name>A0AAV3EFW9_STRCR</name>
<evidence type="ECO:0000259" key="7">
    <source>
        <dbReference type="PROSITE" id="PS50847"/>
    </source>
</evidence>
<comment type="caution">
    <text evidence="8">The sequence shown here is derived from an EMBL/GenBank/DDBJ whole genome shotgun (WGS) entry which is preliminary data.</text>
</comment>
<feature type="compositionally biased region" description="Polar residues" evidence="5">
    <location>
        <begin position="119"/>
        <end position="130"/>
    </location>
</feature>
<dbReference type="Pfam" id="PF00746">
    <property type="entry name" value="Gram_pos_anchor"/>
    <property type="match status" value="1"/>
</dbReference>
<dbReference type="InterPro" id="IPR005877">
    <property type="entry name" value="YSIRK_signal_dom"/>
</dbReference>
<feature type="compositionally biased region" description="Low complexity" evidence="5">
    <location>
        <begin position="132"/>
        <end position="152"/>
    </location>
</feature>
<reference evidence="8 9" key="1">
    <citation type="submission" date="2011-05" db="EMBL/GenBank/DDBJ databases">
        <authorList>
            <person name="Durkin A.S."/>
            <person name="McCorrison J."/>
            <person name="Torralba M."/>
            <person name="Gillis M."/>
            <person name="Methe B."/>
            <person name="Sutton G."/>
            <person name="Nelson K.E."/>
        </authorList>
    </citation>
    <scope>NUCLEOTIDE SEQUENCE [LARGE SCALE GENOMIC DNA]</scope>
    <source>
        <strain evidence="8 9">ATCC 51100</strain>
    </source>
</reference>
<protein>
    <submittedName>
        <fullName evidence="8">LPXTG-motif cell wall anchor domain protein</fullName>
    </submittedName>
</protein>
<evidence type="ECO:0000256" key="1">
    <source>
        <dbReference type="ARBA" id="ARBA00022512"/>
    </source>
</evidence>